<sequence>ATLHAICLQIFMWYCLEDRAQHAVPADKKRKAVLAKGFMRHRKALVPHEAGYRKNGHF</sequence>
<reference evidence="1 2" key="1">
    <citation type="submission" date="2013-07" db="EMBL/GenBank/DDBJ databases">
        <authorList>
            <person name="Weinstock G."/>
            <person name="Sodergren E."/>
            <person name="Wylie T."/>
            <person name="Fulton L."/>
            <person name="Fulton R."/>
            <person name="Fronick C."/>
            <person name="O'Laughlin M."/>
            <person name="Godfrey J."/>
            <person name="Miner T."/>
            <person name="Herter B."/>
            <person name="Appelbaum E."/>
            <person name="Cordes M."/>
            <person name="Lek S."/>
            <person name="Wollam A."/>
            <person name="Pepin K.H."/>
            <person name="Palsikar V.B."/>
            <person name="Mitreva M."/>
            <person name="Wilson R.K."/>
        </authorList>
    </citation>
    <scope>NUCLEOTIDE SEQUENCE [LARGE SCALE GENOMIC DNA]</scope>
    <source>
        <strain evidence="1 2">ATCC 27760</strain>
    </source>
</reference>
<dbReference type="HOGENOM" id="CLU_2966623_0_0_9"/>
<keyword evidence="2" id="KW-1185">Reference proteome</keyword>
<comment type="caution">
    <text evidence="1">The sequence shown here is derived from an EMBL/GenBank/DDBJ whole genome shotgun (WGS) entry which is preliminary data.</text>
</comment>
<evidence type="ECO:0000313" key="1">
    <source>
        <dbReference type="EMBL" id="ERJ96317.1"/>
    </source>
</evidence>
<name>U2KVJ4_9FIRM</name>
<feature type="non-terminal residue" evidence="1">
    <location>
        <position position="1"/>
    </location>
</feature>
<dbReference type="AlphaFoldDB" id="U2KVJ4"/>
<organism evidence="1 2">
    <name type="scientific">Ruminococcus callidus ATCC 27760</name>
    <dbReference type="NCBI Taxonomy" id="411473"/>
    <lineage>
        <taxon>Bacteria</taxon>
        <taxon>Bacillati</taxon>
        <taxon>Bacillota</taxon>
        <taxon>Clostridia</taxon>
        <taxon>Eubacteriales</taxon>
        <taxon>Oscillospiraceae</taxon>
        <taxon>Ruminococcus</taxon>
    </lineage>
</organism>
<gene>
    <name evidence="1" type="ORF">RUMCAL_01313</name>
</gene>
<dbReference type="Proteomes" id="UP000016662">
    <property type="component" value="Unassembled WGS sequence"/>
</dbReference>
<dbReference type="STRING" id="411473.RUMCAL_01313"/>
<proteinExistence type="predicted"/>
<accession>U2KVJ4</accession>
<dbReference type="EMBL" id="AWVF01000172">
    <property type="protein sequence ID" value="ERJ96317.1"/>
    <property type="molecule type" value="Genomic_DNA"/>
</dbReference>
<protein>
    <submittedName>
        <fullName evidence="1">Uncharacterized protein</fullName>
    </submittedName>
</protein>
<evidence type="ECO:0000313" key="2">
    <source>
        <dbReference type="Proteomes" id="UP000016662"/>
    </source>
</evidence>